<evidence type="ECO:0000313" key="6">
    <source>
        <dbReference type="EMBL" id="OSX73863.1"/>
    </source>
</evidence>
<dbReference type="EMBL" id="KV918975">
    <property type="protein sequence ID" value="OSX73863.1"/>
    <property type="molecule type" value="Genomic_DNA"/>
</dbReference>
<dbReference type="SUPFAM" id="SSF53474">
    <property type="entry name" value="alpha/beta-Hydrolases"/>
    <property type="match status" value="1"/>
</dbReference>
<name>A0A1X6NZN7_PORUM</name>
<sequence length="299" mass="29077">MGRVTAAFGAAAAVAMAVATLLLGPRPAVAAAVAHAGALPGTVALLLRHGRPPAGPPPLTNPDELGAHDGGGGVGGTLNRTDAAAARPAAVVTLHGLGGSDPKAVAALRADVDAATLGYTSVYGPSAGTDGGGNPRSWFPIGSATVGRVPTADAGAGAAADLAATADRVDAVIAAAVRRGVPRARIVLVGYSLGAAAAADYTLSGRADGLGAVVVSGGWTPRPGRVVPAGAAAGVRVVVRHGRLDVLVPFRAATRLRDALAAAGAAVTLEAYPWAGHFLNEYGAAEADLAPLLATLLPA</sequence>
<comment type="similarity">
    <text evidence="1">Belongs to the AB hydrolase superfamily. AB hydrolase 2 family.</text>
</comment>
<keyword evidence="7" id="KW-1185">Reference proteome</keyword>
<organism evidence="6 7">
    <name type="scientific">Porphyra umbilicalis</name>
    <name type="common">Purple laver</name>
    <name type="synonym">Red alga</name>
    <dbReference type="NCBI Taxonomy" id="2786"/>
    <lineage>
        <taxon>Eukaryota</taxon>
        <taxon>Rhodophyta</taxon>
        <taxon>Bangiophyceae</taxon>
        <taxon>Bangiales</taxon>
        <taxon>Bangiaceae</taxon>
        <taxon>Porphyra</taxon>
    </lineage>
</organism>
<dbReference type="InterPro" id="IPR003140">
    <property type="entry name" value="PLipase/COase/thioEstase"/>
</dbReference>
<feature type="region of interest" description="Disordered" evidence="3">
    <location>
        <begin position="49"/>
        <end position="75"/>
    </location>
</feature>
<accession>A0A1X6NZN7</accession>
<dbReference type="PANTHER" id="PTHR10655">
    <property type="entry name" value="LYSOPHOSPHOLIPASE-RELATED"/>
    <property type="match status" value="1"/>
</dbReference>
<feature type="chain" id="PRO_5012439949" description="Phospholipase/carboxylesterase/thioesterase domain-containing protein" evidence="4">
    <location>
        <begin position="31"/>
        <end position="299"/>
    </location>
</feature>
<gene>
    <name evidence="6" type="ORF">BU14_0323s0007</name>
</gene>
<evidence type="ECO:0000256" key="1">
    <source>
        <dbReference type="ARBA" id="ARBA00006499"/>
    </source>
</evidence>
<evidence type="ECO:0000256" key="4">
    <source>
        <dbReference type="SAM" id="SignalP"/>
    </source>
</evidence>
<dbReference type="AlphaFoldDB" id="A0A1X6NZN7"/>
<evidence type="ECO:0000313" key="7">
    <source>
        <dbReference type="Proteomes" id="UP000218209"/>
    </source>
</evidence>
<dbReference type="InterPro" id="IPR050565">
    <property type="entry name" value="LYPA1-2/EST-like"/>
</dbReference>
<evidence type="ECO:0000256" key="2">
    <source>
        <dbReference type="ARBA" id="ARBA00022801"/>
    </source>
</evidence>
<keyword evidence="4" id="KW-0732">Signal</keyword>
<feature type="domain" description="Phospholipase/carboxylesterase/thioesterase" evidence="5">
    <location>
        <begin position="88"/>
        <end position="277"/>
    </location>
</feature>
<feature type="signal peptide" evidence="4">
    <location>
        <begin position="1"/>
        <end position="30"/>
    </location>
</feature>
<dbReference type="PANTHER" id="PTHR10655:SF17">
    <property type="entry name" value="LYSOPHOSPHOLIPASE-LIKE PROTEIN 1"/>
    <property type="match status" value="1"/>
</dbReference>
<dbReference type="Gene3D" id="3.40.50.1820">
    <property type="entry name" value="alpha/beta hydrolase"/>
    <property type="match status" value="1"/>
</dbReference>
<proteinExistence type="inferred from homology"/>
<evidence type="ECO:0000256" key="3">
    <source>
        <dbReference type="SAM" id="MobiDB-lite"/>
    </source>
</evidence>
<evidence type="ECO:0000259" key="5">
    <source>
        <dbReference type="Pfam" id="PF02230"/>
    </source>
</evidence>
<reference evidence="6 7" key="1">
    <citation type="submission" date="2017-03" db="EMBL/GenBank/DDBJ databases">
        <title>WGS assembly of Porphyra umbilicalis.</title>
        <authorList>
            <person name="Brawley S.H."/>
            <person name="Blouin N.A."/>
            <person name="Ficko-Blean E."/>
            <person name="Wheeler G.L."/>
            <person name="Lohr M."/>
            <person name="Goodson H.V."/>
            <person name="Jenkins J.W."/>
            <person name="Blaby-Haas C.E."/>
            <person name="Helliwell K.E."/>
            <person name="Chan C."/>
            <person name="Marriage T."/>
            <person name="Bhattacharya D."/>
            <person name="Klein A.S."/>
            <person name="Badis Y."/>
            <person name="Brodie J."/>
            <person name="Cao Y."/>
            <person name="Collen J."/>
            <person name="Dittami S.M."/>
            <person name="Gachon C.M."/>
            <person name="Green B.R."/>
            <person name="Karpowicz S."/>
            <person name="Kim J.W."/>
            <person name="Kudahl U."/>
            <person name="Lin S."/>
            <person name="Michel G."/>
            <person name="Mittag M."/>
            <person name="Olson B.J."/>
            <person name="Pangilinan J."/>
            <person name="Peng Y."/>
            <person name="Qiu H."/>
            <person name="Shu S."/>
            <person name="Singer J.T."/>
            <person name="Smith A.G."/>
            <person name="Sprecher B.N."/>
            <person name="Wagner V."/>
            <person name="Wang W."/>
            <person name="Wang Z.-Y."/>
            <person name="Yan J."/>
            <person name="Yarish C."/>
            <person name="Zoeuner-Riek S."/>
            <person name="Zhuang Y."/>
            <person name="Zou Y."/>
            <person name="Lindquist E.A."/>
            <person name="Grimwood J."/>
            <person name="Barry K."/>
            <person name="Rokhsar D.S."/>
            <person name="Schmutz J."/>
            <person name="Stiller J.W."/>
            <person name="Grossman A.R."/>
            <person name="Prochnik S.E."/>
        </authorList>
    </citation>
    <scope>NUCLEOTIDE SEQUENCE [LARGE SCALE GENOMIC DNA]</scope>
    <source>
        <strain evidence="6">4086291</strain>
    </source>
</reference>
<protein>
    <recommendedName>
        <fullName evidence="5">Phospholipase/carboxylesterase/thioesterase domain-containing protein</fullName>
    </recommendedName>
</protein>
<keyword evidence="2" id="KW-0378">Hydrolase</keyword>
<dbReference type="Proteomes" id="UP000218209">
    <property type="component" value="Unassembled WGS sequence"/>
</dbReference>
<dbReference type="GO" id="GO:0016787">
    <property type="term" value="F:hydrolase activity"/>
    <property type="evidence" value="ECO:0007669"/>
    <property type="project" value="UniProtKB-KW"/>
</dbReference>
<dbReference type="InterPro" id="IPR029058">
    <property type="entry name" value="AB_hydrolase_fold"/>
</dbReference>
<dbReference type="Pfam" id="PF02230">
    <property type="entry name" value="Abhydrolase_2"/>
    <property type="match status" value="1"/>
</dbReference>